<feature type="region of interest" description="Disordered" evidence="1">
    <location>
        <begin position="1"/>
        <end position="27"/>
    </location>
</feature>
<dbReference type="KEGG" id="mpof:MPOR_14870"/>
<dbReference type="AlphaFoldDB" id="A0A6N4V791"/>
<evidence type="ECO:0000313" key="2">
    <source>
        <dbReference type="EMBL" id="BBX50461.1"/>
    </source>
</evidence>
<protein>
    <submittedName>
        <fullName evidence="2">Uncharacterized protein</fullName>
    </submittedName>
</protein>
<accession>A0A6N4V791</accession>
<feature type="compositionally biased region" description="Gly residues" evidence="1">
    <location>
        <begin position="10"/>
        <end position="21"/>
    </location>
</feature>
<gene>
    <name evidence="2" type="ORF">MPOR_14870</name>
</gene>
<dbReference type="Proteomes" id="UP000466785">
    <property type="component" value="Chromosome"/>
</dbReference>
<reference evidence="2 3" key="1">
    <citation type="journal article" date="2019" name="Emerg. Microbes Infect.">
        <title>Comprehensive subspecies identification of 175 nontuberculous mycobacteria species based on 7547 genomic profiles.</title>
        <authorList>
            <person name="Matsumoto Y."/>
            <person name="Kinjo T."/>
            <person name="Motooka D."/>
            <person name="Nabeya D."/>
            <person name="Jung N."/>
            <person name="Uechi K."/>
            <person name="Horii T."/>
            <person name="Iida T."/>
            <person name="Fujita J."/>
            <person name="Nakamura S."/>
        </authorList>
    </citation>
    <scope>NUCLEOTIDE SEQUENCE [LARGE SCALE GENOMIC DNA]</scope>
    <source>
        <strain evidence="2 3">JCM 12603</strain>
    </source>
</reference>
<sequence length="86" mass="7885">MTELITAGPAVGGGGSGGGRGTVRNVSGAGSAAVGLAGDGVAGGPGSGAHWTSTAVTATSAASLAITIGPNVPKHPDPISTANQFC</sequence>
<dbReference type="EMBL" id="AP022570">
    <property type="protein sequence ID" value="BBX50461.1"/>
    <property type="molecule type" value="Genomic_DNA"/>
</dbReference>
<evidence type="ECO:0000313" key="3">
    <source>
        <dbReference type="Proteomes" id="UP000466785"/>
    </source>
</evidence>
<organism evidence="2 3">
    <name type="scientific">Mycolicibacterium poriferae</name>
    <dbReference type="NCBI Taxonomy" id="39694"/>
    <lineage>
        <taxon>Bacteria</taxon>
        <taxon>Bacillati</taxon>
        <taxon>Actinomycetota</taxon>
        <taxon>Actinomycetes</taxon>
        <taxon>Mycobacteriales</taxon>
        <taxon>Mycobacteriaceae</taxon>
        <taxon>Mycolicibacterium</taxon>
    </lineage>
</organism>
<evidence type="ECO:0000256" key="1">
    <source>
        <dbReference type="SAM" id="MobiDB-lite"/>
    </source>
</evidence>
<proteinExistence type="predicted"/>
<name>A0A6N4V791_9MYCO</name>
<keyword evidence="3" id="KW-1185">Reference proteome</keyword>